<dbReference type="EMBL" id="CP031093">
    <property type="protein sequence ID" value="QCF26003.1"/>
    <property type="molecule type" value="Genomic_DNA"/>
</dbReference>
<dbReference type="Proteomes" id="UP000298049">
    <property type="component" value="Chromosome"/>
</dbReference>
<dbReference type="GO" id="GO:0008770">
    <property type="term" value="F:[acyl-carrier-protein] phosphodiesterase activity"/>
    <property type="evidence" value="ECO:0007669"/>
    <property type="project" value="InterPro"/>
</dbReference>
<evidence type="ECO:0000256" key="2">
    <source>
        <dbReference type="ARBA" id="ARBA00022801"/>
    </source>
</evidence>
<dbReference type="PANTHER" id="PTHR38764:SF1">
    <property type="entry name" value="ACYL CARRIER PROTEIN PHOSPHODIESTERASE"/>
    <property type="match status" value="1"/>
</dbReference>
<keyword evidence="3" id="KW-0443">Lipid metabolism</keyword>
<dbReference type="AlphaFoldDB" id="A0A4P7XH83"/>
<organism evidence="5 6">
    <name type="scientific">Hydrocarboniclastica marina</name>
    <dbReference type="NCBI Taxonomy" id="2259620"/>
    <lineage>
        <taxon>Bacteria</taxon>
        <taxon>Pseudomonadati</taxon>
        <taxon>Pseudomonadota</taxon>
        <taxon>Gammaproteobacteria</taxon>
        <taxon>Alteromonadales</taxon>
        <taxon>Alteromonadaceae</taxon>
        <taxon>Hydrocarboniclastica</taxon>
    </lineage>
</organism>
<accession>A0A4P7XH83</accession>
<dbReference type="KEGG" id="hmi:soil367_08750"/>
<keyword evidence="4" id="KW-0275">Fatty acid biosynthesis</keyword>
<evidence type="ECO:0000256" key="1">
    <source>
        <dbReference type="ARBA" id="ARBA00022516"/>
    </source>
</evidence>
<dbReference type="GO" id="GO:0006633">
    <property type="term" value="P:fatty acid biosynthetic process"/>
    <property type="evidence" value="ECO:0007669"/>
    <property type="project" value="UniProtKB-KW"/>
</dbReference>
<sequence length="202" mass="22931">MNYLAHLYLAQPNVESRVGNLLGDFARGVDVSTLPQGIRAGLYNHRAVDAFTDRHPSVSGARTLFSRQRRRFAGVALDVLFDHFLIRHWASFSTADYPAYVAELYDDLNKGHALMPVQMSLTVNRLTQHDWLNAYASLDQIGRALDRIAARVRFDNRFGGIIEEIRTHETALERIFLEFFPVLTEHVQRQRLEAPGSALQPG</sequence>
<evidence type="ECO:0000313" key="6">
    <source>
        <dbReference type="Proteomes" id="UP000298049"/>
    </source>
</evidence>
<name>A0A4P7XH83_9ALTE</name>
<proteinExistence type="predicted"/>
<keyword evidence="4" id="KW-0276">Fatty acid metabolism</keyword>
<reference evidence="5 6" key="1">
    <citation type="submission" date="2018-07" db="EMBL/GenBank/DDBJ databases">
        <title>Marsedoiliclastica nanhaica gen. nov. sp. nov., a novel marine hydrocarbonoclastic bacterium isolated from an in-situ enriched hydrocarbon-degrading consortium in deep-sea sediment.</title>
        <authorList>
            <person name="Dong C."/>
            <person name="Ma T."/>
            <person name="Liu R."/>
            <person name="Shao Z."/>
        </authorList>
    </citation>
    <scope>NUCLEOTIDE SEQUENCE [LARGE SCALE GENOMIC DNA]</scope>
    <source>
        <strain evidence="6">soil36-7</strain>
    </source>
</reference>
<evidence type="ECO:0000256" key="4">
    <source>
        <dbReference type="ARBA" id="ARBA00023160"/>
    </source>
</evidence>
<dbReference type="PIRSF" id="PIRSF011489">
    <property type="entry name" value="DUF479"/>
    <property type="match status" value="1"/>
</dbReference>
<dbReference type="PANTHER" id="PTHR38764">
    <property type="entry name" value="ACYL CARRIER PROTEIN PHOSPHODIESTERASE"/>
    <property type="match status" value="1"/>
</dbReference>
<keyword evidence="1" id="KW-0444">Lipid biosynthesis</keyword>
<evidence type="ECO:0000313" key="5">
    <source>
        <dbReference type="EMBL" id="QCF26003.1"/>
    </source>
</evidence>
<dbReference type="OrthoDB" id="8442777at2"/>
<dbReference type="InterPro" id="IPR007431">
    <property type="entry name" value="ACP_PD"/>
</dbReference>
<dbReference type="Pfam" id="PF04336">
    <property type="entry name" value="ACP_PD"/>
    <property type="match status" value="1"/>
</dbReference>
<dbReference type="RefSeq" id="WP_136548724.1">
    <property type="nucleotide sequence ID" value="NZ_CP031093.1"/>
</dbReference>
<keyword evidence="2" id="KW-0378">Hydrolase</keyword>
<gene>
    <name evidence="5" type="ORF">soil367_08750</name>
</gene>
<protein>
    <submittedName>
        <fullName evidence="5">DUF479 domain-containing protein</fullName>
    </submittedName>
</protein>
<evidence type="ECO:0000256" key="3">
    <source>
        <dbReference type="ARBA" id="ARBA00023098"/>
    </source>
</evidence>
<keyword evidence="6" id="KW-1185">Reference proteome</keyword>